<reference evidence="1 2" key="1">
    <citation type="submission" date="2016-10" db="EMBL/GenBank/DDBJ databases">
        <title>Draft genome sequence of Coniochaeta ligniaria NRRL30616, a lignocellulolytic fungus for bioabatement of inhibitors in plant biomass hydrolysates.</title>
        <authorList>
            <consortium name="DOE Joint Genome Institute"/>
            <person name="Jimenez D.J."/>
            <person name="Hector R.E."/>
            <person name="Riley R."/>
            <person name="Sun H."/>
            <person name="Grigoriev I.V."/>
            <person name="Van Elsas J.D."/>
            <person name="Nichols N.N."/>
        </authorList>
    </citation>
    <scope>NUCLEOTIDE SEQUENCE [LARGE SCALE GENOMIC DNA]</scope>
    <source>
        <strain evidence="1 2">NRRL 30616</strain>
    </source>
</reference>
<accession>A0A1J7ISK9</accession>
<proteinExistence type="predicted"/>
<evidence type="ECO:0000313" key="1">
    <source>
        <dbReference type="EMBL" id="OIW24089.1"/>
    </source>
</evidence>
<gene>
    <name evidence="1" type="ORF">CONLIGDRAFT_125333</name>
</gene>
<organism evidence="1 2">
    <name type="scientific">Coniochaeta ligniaria NRRL 30616</name>
    <dbReference type="NCBI Taxonomy" id="1408157"/>
    <lineage>
        <taxon>Eukaryota</taxon>
        <taxon>Fungi</taxon>
        <taxon>Dikarya</taxon>
        <taxon>Ascomycota</taxon>
        <taxon>Pezizomycotina</taxon>
        <taxon>Sordariomycetes</taxon>
        <taxon>Sordariomycetidae</taxon>
        <taxon>Coniochaetales</taxon>
        <taxon>Coniochaetaceae</taxon>
        <taxon>Coniochaeta</taxon>
    </lineage>
</organism>
<protein>
    <submittedName>
        <fullName evidence="1">Uncharacterized protein</fullName>
    </submittedName>
</protein>
<dbReference type="Proteomes" id="UP000182658">
    <property type="component" value="Unassembled WGS sequence"/>
</dbReference>
<dbReference type="InParanoid" id="A0A1J7ISK9"/>
<dbReference type="AlphaFoldDB" id="A0A1J7ISK9"/>
<name>A0A1J7ISK9_9PEZI</name>
<dbReference type="EMBL" id="KV875105">
    <property type="protein sequence ID" value="OIW24089.1"/>
    <property type="molecule type" value="Genomic_DNA"/>
</dbReference>
<evidence type="ECO:0000313" key="2">
    <source>
        <dbReference type="Proteomes" id="UP000182658"/>
    </source>
</evidence>
<keyword evidence="2" id="KW-1185">Reference proteome</keyword>
<sequence length="93" mass="10160">MLADDFSVTVHAVLYTGAFASGVPFKARAIIVHPIPAYLSSQAPMSQHKLRWKPSRAEVALGDAGLYRLSSDPARKQALVGQERPRLITGRFV</sequence>